<evidence type="ECO:0000313" key="2">
    <source>
        <dbReference type="EMBL" id="CAL1289693.1"/>
    </source>
</evidence>
<proteinExistence type="predicted"/>
<evidence type="ECO:0000256" key="1">
    <source>
        <dbReference type="SAM" id="Phobius"/>
    </source>
</evidence>
<dbReference type="GO" id="GO:0051879">
    <property type="term" value="F:Hsp90 protein binding"/>
    <property type="evidence" value="ECO:0007669"/>
    <property type="project" value="TreeGrafter"/>
</dbReference>
<organism evidence="2 3">
    <name type="scientific">Larinioides sclopetarius</name>
    <dbReference type="NCBI Taxonomy" id="280406"/>
    <lineage>
        <taxon>Eukaryota</taxon>
        <taxon>Metazoa</taxon>
        <taxon>Ecdysozoa</taxon>
        <taxon>Arthropoda</taxon>
        <taxon>Chelicerata</taxon>
        <taxon>Arachnida</taxon>
        <taxon>Araneae</taxon>
        <taxon>Araneomorphae</taxon>
        <taxon>Entelegynae</taxon>
        <taxon>Araneoidea</taxon>
        <taxon>Araneidae</taxon>
        <taxon>Larinioides</taxon>
    </lineage>
</organism>
<keyword evidence="1" id="KW-0472">Membrane</keyword>
<dbReference type="EMBL" id="CAXIEN010000253">
    <property type="protein sequence ID" value="CAL1289693.1"/>
    <property type="molecule type" value="Genomic_DNA"/>
</dbReference>
<dbReference type="GO" id="GO:0030544">
    <property type="term" value="F:Hsp70 protein binding"/>
    <property type="evidence" value="ECO:0007669"/>
    <property type="project" value="TreeGrafter"/>
</dbReference>
<accession>A0AAV2B087</accession>
<feature type="transmembrane region" description="Helical" evidence="1">
    <location>
        <begin position="34"/>
        <end position="52"/>
    </location>
</feature>
<dbReference type="AlphaFoldDB" id="A0AAV2B087"/>
<dbReference type="Pfam" id="PF10274">
    <property type="entry name" value="ParcG"/>
    <property type="match status" value="1"/>
</dbReference>
<comment type="caution">
    <text evidence="2">The sequence shown here is derived from an EMBL/GenBank/DDBJ whole genome shotgun (WGS) entry which is preliminary data.</text>
</comment>
<keyword evidence="3" id="KW-1185">Reference proteome</keyword>
<dbReference type="PANTHER" id="PTHR21207:SF2">
    <property type="entry name" value="PARKIN COREGULATED GENE PROTEIN"/>
    <property type="match status" value="1"/>
</dbReference>
<protein>
    <submittedName>
        <fullName evidence="2">Uncharacterized protein</fullName>
    </submittedName>
</protein>
<gene>
    <name evidence="2" type="ORF">LARSCL_LOCUS16080</name>
</gene>
<evidence type="ECO:0000313" key="3">
    <source>
        <dbReference type="Proteomes" id="UP001497382"/>
    </source>
</evidence>
<dbReference type="Proteomes" id="UP001497382">
    <property type="component" value="Unassembled WGS sequence"/>
</dbReference>
<sequence length="231" mass="26443">MTGHSPTPTEGGTYNQSSGLTKAYHHVLKKSEILLTYQAVLIHFLMFFRGNLYMKVLMRRSEWNGLWWMVDIDKLDLEYYLPIFCDALDETQFPFDVLARDGAIDLLTVAKDRVLNVLPEVVAGMKKALNTENPEVIMNVCAVLQRLTTVSPIVSLALIKHYRKLLIPVFSKYKTVRKNFRRGEINYGQRRRNLSDIINQTLGLLDRTGGPAAYVEIKYAVPTFESVYHNA</sequence>
<dbReference type="InterPro" id="IPR019399">
    <property type="entry name" value="Parkin_co-regulated_protein"/>
</dbReference>
<keyword evidence="1" id="KW-0812">Transmembrane</keyword>
<name>A0AAV2B087_9ARAC</name>
<reference evidence="2 3" key="1">
    <citation type="submission" date="2024-04" db="EMBL/GenBank/DDBJ databases">
        <authorList>
            <person name="Rising A."/>
            <person name="Reimegard J."/>
            <person name="Sonavane S."/>
            <person name="Akerstrom W."/>
            <person name="Nylinder S."/>
            <person name="Hedman E."/>
            <person name="Kallberg Y."/>
        </authorList>
    </citation>
    <scope>NUCLEOTIDE SEQUENCE [LARGE SCALE GENOMIC DNA]</scope>
</reference>
<dbReference type="PANTHER" id="PTHR21207">
    <property type="entry name" value="PARKIN COREGULATED GENE PROTEIN PARK2 COREGULATED"/>
    <property type="match status" value="1"/>
</dbReference>
<keyword evidence="1" id="KW-1133">Transmembrane helix</keyword>